<dbReference type="PANTHER" id="PTHR11743">
    <property type="entry name" value="VOLTAGE-DEPENDENT ANION-SELECTIVE CHANNEL"/>
    <property type="match status" value="1"/>
</dbReference>
<dbReference type="InterPro" id="IPR001925">
    <property type="entry name" value="Porin_Euk"/>
</dbReference>
<dbReference type="Pfam" id="PF01459">
    <property type="entry name" value="Porin_3"/>
    <property type="match status" value="1"/>
</dbReference>
<protein>
    <submittedName>
        <fullName evidence="2">Porin domain, Eukaryotic porin/Tom40</fullName>
    </submittedName>
</protein>
<proteinExistence type="inferred from homology"/>
<keyword evidence="3" id="KW-1185">Reference proteome</keyword>
<organism evidence="2 3">
    <name type="scientific">Artemisia annua</name>
    <name type="common">Sweet wormwood</name>
    <dbReference type="NCBI Taxonomy" id="35608"/>
    <lineage>
        <taxon>Eukaryota</taxon>
        <taxon>Viridiplantae</taxon>
        <taxon>Streptophyta</taxon>
        <taxon>Embryophyta</taxon>
        <taxon>Tracheophyta</taxon>
        <taxon>Spermatophyta</taxon>
        <taxon>Magnoliopsida</taxon>
        <taxon>eudicotyledons</taxon>
        <taxon>Gunneridae</taxon>
        <taxon>Pentapetalae</taxon>
        <taxon>asterids</taxon>
        <taxon>campanulids</taxon>
        <taxon>Asterales</taxon>
        <taxon>Asteraceae</taxon>
        <taxon>Asteroideae</taxon>
        <taxon>Anthemideae</taxon>
        <taxon>Artemisiinae</taxon>
        <taxon>Artemisia</taxon>
    </lineage>
</organism>
<dbReference type="GO" id="GO:0008308">
    <property type="term" value="F:voltage-gated monoatomic anion channel activity"/>
    <property type="evidence" value="ECO:0007669"/>
    <property type="project" value="InterPro"/>
</dbReference>
<dbReference type="InterPro" id="IPR027246">
    <property type="entry name" value="Porin_Euk/Tom40"/>
</dbReference>
<dbReference type="Proteomes" id="UP000245207">
    <property type="component" value="Unassembled WGS sequence"/>
</dbReference>
<evidence type="ECO:0000256" key="1">
    <source>
        <dbReference type="ARBA" id="ARBA00009624"/>
    </source>
</evidence>
<evidence type="ECO:0000313" key="3">
    <source>
        <dbReference type="Proteomes" id="UP000245207"/>
    </source>
</evidence>
<name>A0A2U1MBU9_ARTAN</name>
<comment type="caution">
    <text evidence="2">The sequence shown here is derived from an EMBL/GenBank/DDBJ whole genome shotgun (WGS) entry which is preliminary data.</text>
</comment>
<dbReference type="GO" id="GO:0005741">
    <property type="term" value="C:mitochondrial outer membrane"/>
    <property type="evidence" value="ECO:0007669"/>
    <property type="project" value="InterPro"/>
</dbReference>
<dbReference type="InterPro" id="IPR023614">
    <property type="entry name" value="Porin_dom_sf"/>
</dbReference>
<dbReference type="OrthoDB" id="7827681at2759"/>
<gene>
    <name evidence="2" type="ORF">CTI12_AA397910</name>
</gene>
<dbReference type="STRING" id="35608.A0A2U1MBU9"/>
<evidence type="ECO:0000313" key="2">
    <source>
        <dbReference type="EMBL" id="PWA58730.1"/>
    </source>
</evidence>
<comment type="similarity">
    <text evidence="1">Belongs to the eukaryotic mitochondrial porin (TC 1.B.8.1) family.</text>
</comment>
<accession>A0A2U1MBU9</accession>
<dbReference type="Gene3D" id="2.40.160.10">
    <property type="entry name" value="Porin"/>
    <property type="match status" value="1"/>
</dbReference>
<sequence length="285" mass="31098">MDNGPTPISEIGKRAKDLLTKGYYGCKDILLSIHGSTPMELIAGLAPGQIFLGNTSVSTRLTFDEVMPHTKAVVSFEVPDPRSGQHFTKSEAQVPKLYILGAIDLLTKGYYGCKDILLSIHGSTPMELIAGLAPGQIFLGNTSVSTRLTFDEVMPHTKAVVSFEVPDPRSGQVIPPNHDLVNGMNDKGETLTAAYVHSIDGSDKNLITADLTHHFSSSENIITLKSAHVIDRYNTVKTKFSSNGNVSMLCQREWRPNSFITVSAEYNIIRPEVSPKWGLVMALNL</sequence>
<dbReference type="AlphaFoldDB" id="A0A2U1MBU9"/>
<reference evidence="2 3" key="1">
    <citation type="journal article" date="2018" name="Mol. Plant">
        <title>The genome of Artemisia annua provides insight into the evolution of Asteraceae family and artemisinin biosynthesis.</title>
        <authorList>
            <person name="Shen Q."/>
            <person name="Zhang L."/>
            <person name="Liao Z."/>
            <person name="Wang S."/>
            <person name="Yan T."/>
            <person name="Shi P."/>
            <person name="Liu M."/>
            <person name="Fu X."/>
            <person name="Pan Q."/>
            <person name="Wang Y."/>
            <person name="Lv Z."/>
            <person name="Lu X."/>
            <person name="Zhang F."/>
            <person name="Jiang W."/>
            <person name="Ma Y."/>
            <person name="Chen M."/>
            <person name="Hao X."/>
            <person name="Li L."/>
            <person name="Tang Y."/>
            <person name="Lv G."/>
            <person name="Zhou Y."/>
            <person name="Sun X."/>
            <person name="Brodelius P.E."/>
            <person name="Rose J.K.C."/>
            <person name="Tang K."/>
        </authorList>
    </citation>
    <scope>NUCLEOTIDE SEQUENCE [LARGE SCALE GENOMIC DNA]</scope>
    <source>
        <strain evidence="3">cv. Huhao1</strain>
        <tissue evidence="2">Leaf</tissue>
    </source>
</reference>
<dbReference type="PANTHER" id="PTHR11743:SF27">
    <property type="entry name" value="MITOCHONDRIAL OUTER MEMBRANE PROTEIN PORIN 4"/>
    <property type="match status" value="1"/>
</dbReference>
<dbReference type="EMBL" id="PKPP01005810">
    <property type="protein sequence ID" value="PWA58730.1"/>
    <property type="molecule type" value="Genomic_DNA"/>
</dbReference>